<feature type="transmembrane region" description="Helical" evidence="2">
    <location>
        <begin position="324"/>
        <end position="346"/>
    </location>
</feature>
<feature type="transmembrane region" description="Helical" evidence="2">
    <location>
        <begin position="192"/>
        <end position="214"/>
    </location>
</feature>
<feature type="transmembrane region" description="Helical" evidence="2">
    <location>
        <begin position="155"/>
        <end position="172"/>
    </location>
</feature>
<evidence type="ECO:0000313" key="4">
    <source>
        <dbReference type="Proteomes" id="UP001178507"/>
    </source>
</evidence>
<feature type="transmembrane region" description="Helical" evidence="2">
    <location>
        <begin position="12"/>
        <end position="34"/>
    </location>
</feature>
<dbReference type="Proteomes" id="UP001178507">
    <property type="component" value="Unassembled WGS sequence"/>
</dbReference>
<protein>
    <submittedName>
        <fullName evidence="3">Uncharacterized protein</fullName>
    </submittedName>
</protein>
<feature type="region of interest" description="Disordered" evidence="1">
    <location>
        <begin position="394"/>
        <end position="431"/>
    </location>
</feature>
<feature type="transmembrane region" description="Helical" evidence="2">
    <location>
        <begin position="77"/>
        <end position="97"/>
    </location>
</feature>
<feature type="compositionally biased region" description="Polar residues" evidence="1">
    <location>
        <begin position="394"/>
        <end position="404"/>
    </location>
</feature>
<evidence type="ECO:0000256" key="2">
    <source>
        <dbReference type="SAM" id="Phobius"/>
    </source>
</evidence>
<name>A0AA36I3W6_9DINO</name>
<organism evidence="3 4">
    <name type="scientific">Effrenium voratum</name>
    <dbReference type="NCBI Taxonomy" id="2562239"/>
    <lineage>
        <taxon>Eukaryota</taxon>
        <taxon>Sar</taxon>
        <taxon>Alveolata</taxon>
        <taxon>Dinophyceae</taxon>
        <taxon>Suessiales</taxon>
        <taxon>Symbiodiniaceae</taxon>
        <taxon>Effrenium</taxon>
    </lineage>
</organism>
<proteinExistence type="predicted"/>
<accession>A0AA36I3W6</accession>
<keyword evidence="4" id="KW-1185">Reference proteome</keyword>
<feature type="transmembrane region" description="Helical" evidence="2">
    <location>
        <begin position="46"/>
        <end position="65"/>
    </location>
</feature>
<feature type="transmembrane region" description="Helical" evidence="2">
    <location>
        <begin position="124"/>
        <end position="143"/>
    </location>
</feature>
<gene>
    <name evidence="3" type="ORF">EVOR1521_LOCUS8422</name>
</gene>
<evidence type="ECO:0000256" key="1">
    <source>
        <dbReference type="SAM" id="MobiDB-lite"/>
    </source>
</evidence>
<reference evidence="3" key="1">
    <citation type="submission" date="2023-08" db="EMBL/GenBank/DDBJ databases">
        <authorList>
            <person name="Chen Y."/>
            <person name="Shah S."/>
            <person name="Dougan E. K."/>
            <person name="Thang M."/>
            <person name="Chan C."/>
        </authorList>
    </citation>
    <scope>NUCLEOTIDE SEQUENCE</scope>
</reference>
<keyword evidence="2" id="KW-0812">Transmembrane</keyword>
<feature type="transmembrane region" description="Helical" evidence="2">
    <location>
        <begin position="235"/>
        <end position="254"/>
    </location>
</feature>
<dbReference type="PROSITE" id="PS51257">
    <property type="entry name" value="PROKAR_LIPOPROTEIN"/>
    <property type="match status" value="1"/>
</dbReference>
<comment type="caution">
    <text evidence="3">The sequence shown here is derived from an EMBL/GenBank/DDBJ whole genome shotgun (WGS) entry which is preliminary data.</text>
</comment>
<sequence>MDLKSKPSMGRVGRALQSTVILAIMACLVLLVTFPGLEPENAKQQSLQLALAGTLTAFLIAVAFIPKARPAAPQPWMRYTSAVVVVLVTVAVATYPLHMYPVTACGDLWSTTIEGYACGPSWEFTGDLLTLALTTPALVLALLQFRSPSSYARNSVYCIAANWLLWVVWALEDMTDWCNKAVPSHEVKDVNQFLAALGKCLTSIHLVWIAVMVLRRSRRMDKASEIRHMDLCGGISPWWLVAVLAVVATFTQLARYVHIYLYASDMWATMSGLAAVLLLPVWVYFAYLHARAFQAYRQLLTEKDLSGPLLAQVRWAQQVLRMELGAGLVLAILTGAHWALTGIVGLCGVEKYSQAYYWLLHALKRGTGVADAWGLLVLSGLLQACLGSQISASSLSAGQPSGQPVSRRLGSRPRRGGGALKPRAPTCLPPAEPEAAWQAKVEELANRGIYLSDLLDFYQTLLEGQAMRGFNVMRSTTSDVAREAVIPLSRGAKDQEGQALASVWNKQQPVLAERMVTHNWGNRFSHLVAAIVADAMGCACYADVLDSLRTVNDVVVMREKLNKTGALRITYWVCVFCVNQHASICAGFGPCPSAEPAWAAWDSKRRNSVTGEVYPLCSCSTRKYFNDEAALTELNKFDDLMRFLASQLPVFVHVTVADEHFEVFKRAWCVAEIVEGSALNIRQRIVVPSSTCLDEHYGTLKNLDIRNCEASRVEDKEQILSRIDDVAGFNEYLGWLIFDVDGIFSGFLDGEARLAMVGRLSLRMKAFWEG</sequence>
<dbReference type="EMBL" id="CAUJNA010000714">
    <property type="protein sequence ID" value="CAJ1380495.1"/>
    <property type="molecule type" value="Genomic_DNA"/>
</dbReference>
<keyword evidence="2" id="KW-0472">Membrane</keyword>
<feature type="transmembrane region" description="Helical" evidence="2">
    <location>
        <begin position="266"/>
        <end position="287"/>
    </location>
</feature>
<dbReference type="AlphaFoldDB" id="A0AA36I3W6"/>
<keyword evidence="2" id="KW-1133">Transmembrane helix</keyword>
<evidence type="ECO:0000313" key="3">
    <source>
        <dbReference type="EMBL" id="CAJ1380495.1"/>
    </source>
</evidence>